<reference evidence="1 2" key="1">
    <citation type="submission" date="2019-03" db="EMBL/GenBank/DDBJ databases">
        <title>San Antonio Military Medical Center submission to MRSN (WRAIR), pending publication.</title>
        <authorList>
            <person name="Blyth D.M."/>
            <person name="Mccarthy S.L."/>
            <person name="Schall S.E."/>
            <person name="Stam J.A."/>
            <person name="Ong A.C."/>
            <person name="Mcgann P.T."/>
        </authorList>
    </citation>
    <scope>NUCLEOTIDE SEQUENCE [LARGE SCALE GENOMIC DNA]</scope>
    <source>
        <strain evidence="1 2">MRSN571793</strain>
    </source>
</reference>
<name>A0A4Y8LA99_9BACT</name>
<keyword evidence="2" id="KW-1185">Reference proteome</keyword>
<gene>
    <name evidence="1" type="ORF">E2605_04855</name>
</gene>
<proteinExistence type="predicted"/>
<dbReference type="RefSeq" id="WP_134435693.1">
    <property type="nucleotide sequence ID" value="NZ_JBEBQM010000001.1"/>
</dbReference>
<dbReference type="Proteomes" id="UP000297861">
    <property type="component" value="Unassembled WGS sequence"/>
</dbReference>
<dbReference type="AlphaFoldDB" id="A0A4Y8LA99"/>
<organism evidence="1 2">
    <name type="scientific">Dysgonomonas capnocytophagoides</name>
    <dbReference type="NCBI Taxonomy" id="45254"/>
    <lineage>
        <taxon>Bacteria</taxon>
        <taxon>Pseudomonadati</taxon>
        <taxon>Bacteroidota</taxon>
        <taxon>Bacteroidia</taxon>
        <taxon>Bacteroidales</taxon>
        <taxon>Dysgonomonadaceae</taxon>
        <taxon>Dysgonomonas</taxon>
    </lineage>
</organism>
<dbReference type="OrthoDB" id="1041371at2"/>
<sequence>MNELLKERLISLFSEPSQVTNQEMQCAYEYFIKRIENVNQSGNDCSKIYRILNSTRIELVSIQTFHQYEQEKKCPKIYLSS</sequence>
<comment type="caution">
    <text evidence="1">The sequence shown here is derived from an EMBL/GenBank/DDBJ whole genome shotgun (WGS) entry which is preliminary data.</text>
</comment>
<dbReference type="EMBL" id="SOML01000002">
    <property type="protein sequence ID" value="TFD97950.1"/>
    <property type="molecule type" value="Genomic_DNA"/>
</dbReference>
<accession>A0A4Y8LA99</accession>
<evidence type="ECO:0000313" key="2">
    <source>
        <dbReference type="Proteomes" id="UP000297861"/>
    </source>
</evidence>
<protein>
    <submittedName>
        <fullName evidence="1">Uncharacterized protein</fullName>
    </submittedName>
</protein>
<evidence type="ECO:0000313" key="1">
    <source>
        <dbReference type="EMBL" id="TFD97950.1"/>
    </source>
</evidence>